<evidence type="ECO:0000256" key="1">
    <source>
        <dbReference type="ARBA" id="ARBA00009996"/>
    </source>
</evidence>
<sequence length="79" mass="8996">MSQVLPYEETISLYGNDGDEEQMSLTCRLHNNNNNFFSSTQNKRPPKLGQIGRSKRVVIEDDRLDEVLQNTAEKSPAKV</sequence>
<reference evidence="3" key="1">
    <citation type="submission" date="2023-08" db="EMBL/GenBank/DDBJ databases">
        <title>Pelteobagrus vachellii genome.</title>
        <authorList>
            <person name="Liu H."/>
        </authorList>
    </citation>
    <scope>NUCLEOTIDE SEQUENCE</scope>
    <source>
        <strain evidence="3">PRFRI_2022a</strain>
        <tissue evidence="3">Muscle</tissue>
    </source>
</reference>
<keyword evidence="4" id="KW-1185">Reference proteome</keyword>
<dbReference type="InterPro" id="IPR026779">
    <property type="entry name" value="Camk2n"/>
</dbReference>
<dbReference type="EMBL" id="JAVHJS010000020">
    <property type="protein sequence ID" value="KAK2824979.1"/>
    <property type="molecule type" value="Genomic_DNA"/>
</dbReference>
<evidence type="ECO:0000313" key="3">
    <source>
        <dbReference type="EMBL" id="KAK2824979.1"/>
    </source>
</evidence>
<keyword evidence="2" id="KW-0649">Protein kinase inhibitor</keyword>
<organism evidence="3 4">
    <name type="scientific">Tachysurus vachellii</name>
    <name type="common">Darkbarbel catfish</name>
    <name type="synonym">Pelteobagrus vachellii</name>
    <dbReference type="NCBI Taxonomy" id="175792"/>
    <lineage>
        <taxon>Eukaryota</taxon>
        <taxon>Metazoa</taxon>
        <taxon>Chordata</taxon>
        <taxon>Craniata</taxon>
        <taxon>Vertebrata</taxon>
        <taxon>Euteleostomi</taxon>
        <taxon>Actinopterygii</taxon>
        <taxon>Neopterygii</taxon>
        <taxon>Teleostei</taxon>
        <taxon>Ostariophysi</taxon>
        <taxon>Siluriformes</taxon>
        <taxon>Bagridae</taxon>
        <taxon>Tachysurus</taxon>
    </lineage>
</organism>
<accession>A0AA88LVH9</accession>
<name>A0AA88LVH9_TACVA</name>
<dbReference type="PANTHER" id="PTHR31007:SF3">
    <property type="entry name" value="CALCIUM_CALMODULIN-DEPENDENT PROTEIN KINASE II INHIBITOR 1"/>
    <property type="match status" value="1"/>
</dbReference>
<evidence type="ECO:0000256" key="2">
    <source>
        <dbReference type="ARBA" id="ARBA00023013"/>
    </source>
</evidence>
<evidence type="ECO:0008006" key="5">
    <source>
        <dbReference type="Google" id="ProtNLM"/>
    </source>
</evidence>
<dbReference type="AlphaFoldDB" id="A0AA88LVH9"/>
<dbReference type="PANTHER" id="PTHR31007">
    <property type="entry name" value="CALCIUM/CALMODULIN-DEPENDENT PROTEIN KINASE II INHIBITOR 2"/>
    <property type="match status" value="1"/>
</dbReference>
<dbReference type="GO" id="GO:0019901">
    <property type="term" value="F:protein kinase binding"/>
    <property type="evidence" value="ECO:0007669"/>
    <property type="project" value="TreeGrafter"/>
</dbReference>
<dbReference type="GO" id="GO:0008427">
    <property type="term" value="F:calcium-dependent protein kinase inhibitor activity"/>
    <property type="evidence" value="ECO:0007669"/>
    <property type="project" value="TreeGrafter"/>
</dbReference>
<comment type="caution">
    <text evidence="3">The sequence shown here is derived from an EMBL/GenBank/DDBJ whole genome shotgun (WGS) entry which is preliminary data.</text>
</comment>
<gene>
    <name evidence="3" type="ORF">Q7C36_018906</name>
</gene>
<dbReference type="Pfam" id="PF15170">
    <property type="entry name" value="CaM-KIIN"/>
    <property type="match status" value="1"/>
</dbReference>
<proteinExistence type="inferred from homology"/>
<dbReference type="Proteomes" id="UP001187315">
    <property type="component" value="Unassembled WGS sequence"/>
</dbReference>
<comment type="similarity">
    <text evidence="1">Belongs to the CAMK2N family.</text>
</comment>
<evidence type="ECO:0000313" key="4">
    <source>
        <dbReference type="Proteomes" id="UP001187315"/>
    </source>
</evidence>
<protein>
    <recommendedName>
        <fullName evidence="5">Calcium/calmodulin-dependent protein kinase II inhibitor 2</fullName>
    </recommendedName>
</protein>